<keyword evidence="2" id="KW-1185">Reference proteome</keyword>
<organism evidence="1 2">
    <name type="scientific">Potamilus streckersoni</name>
    <dbReference type="NCBI Taxonomy" id="2493646"/>
    <lineage>
        <taxon>Eukaryota</taxon>
        <taxon>Metazoa</taxon>
        <taxon>Spiralia</taxon>
        <taxon>Lophotrochozoa</taxon>
        <taxon>Mollusca</taxon>
        <taxon>Bivalvia</taxon>
        <taxon>Autobranchia</taxon>
        <taxon>Heteroconchia</taxon>
        <taxon>Palaeoheterodonta</taxon>
        <taxon>Unionida</taxon>
        <taxon>Unionoidea</taxon>
        <taxon>Unionidae</taxon>
        <taxon>Ambleminae</taxon>
        <taxon>Lampsilini</taxon>
        <taxon>Potamilus</taxon>
    </lineage>
</organism>
<dbReference type="Proteomes" id="UP001195483">
    <property type="component" value="Unassembled WGS sequence"/>
</dbReference>
<protein>
    <submittedName>
        <fullName evidence="1">Uncharacterized protein</fullName>
    </submittedName>
</protein>
<reference evidence="1" key="1">
    <citation type="journal article" date="2021" name="Genome Biol. Evol.">
        <title>A High-Quality Reference Genome for a Parasitic Bivalve with Doubly Uniparental Inheritance (Bivalvia: Unionida).</title>
        <authorList>
            <person name="Smith C.H."/>
        </authorList>
    </citation>
    <scope>NUCLEOTIDE SEQUENCE</scope>
    <source>
        <strain evidence="1">CHS0354</strain>
    </source>
</reference>
<evidence type="ECO:0000313" key="2">
    <source>
        <dbReference type="Proteomes" id="UP001195483"/>
    </source>
</evidence>
<sequence length="213" mass="23284">MPPKGDEVLKSCYRGYRTRYYNGGRSLKVNRSTEVEEVEGTELDDGCTSDWEFLPNSSKRQISNVAGSGETFVSDASIVDGWYTVATGYTLANTDGTYPKRKLEKVAVRACTKTYFNSCDHLFDLTIQCCGSYFVYYLKNTTVSSAYCLVFAKLCLGEIITPVLPRLCVGEITTLVFIGDSLGTARSCNNDSSCSIVSGTTTGTNCRNGKVVT</sequence>
<accession>A0AAE0W0S7</accession>
<reference evidence="1" key="3">
    <citation type="submission" date="2023-05" db="EMBL/GenBank/DDBJ databases">
        <authorList>
            <person name="Smith C.H."/>
        </authorList>
    </citation>
    <scope>NUCLEOTIDE SEQUENCE</scope>
    <source>
        <strain evidence="1">CHS0354</strain>
        <tissue evidence="1">Mantle</tissue>
    </source>
</reference>
<dbReference type="AlphaFoldDB" id="A0AAE0W0S7"/>
<proteinExistence type="predicted"/>
<dbReference type="EMBL" id="JAEAOA010001892">
    <property type="protein sequence ID" value="KAK3596909.1"/>
    <property type="molecule type" value="Genomic_DNA"/>
</dbReference>
<evidence type="ECO:0000313" key="1">
    <source>
        <dbReference type="EMBL" id="KAK3596909.1"/>
    </source>
</evidence>
<comment type="caution">
    <text evidence="1">The sequence shown here is derived from an EMBL/GenBank/DDBJ whole genome shotgun (WGS) entry which is preliminary data.</text>
</comment>
<reference evidence="1" key="2">
    <citation type="journal article" date="2021" name="Genome Biol. Evol.">
        <title>Developing a high-quality reference genome for a parasitic bivalve with doubly uniparental inheritance (Bivalvia: Unionida).</title>
        <authorList>
            <person name="Smith C.H."/>
        </authorList>
    </citation>
    <scope>NUCLEOTIDE SEQUENCE</scope>
    <source>
        <strain evidence="1">CHS0354</strain>
        <tissue evidence="1">Mantle</tissue>
    </source>
</reference>
<gene>
    <name evidence="1" type="ORF">CHS0354_031688</name>
</gene>
<name>A0AAE0W0S7_9BIVA</name>